<feature type="compositionally biased region" description="Basic residues" evidence="1">
    <location>
        <begin position="20"/>
        <end position="34"/>
    </location>
</feature>
<comment type="caution">
    <text evidence="2">The sequence shown here is derived from an EMBL/GenBank/DDBJ whole genome shotgun (WGS) entry which is preliminary data.</text>
</comment>
<protein>
    <submittedName>
        <fullName evidence="2">Uncharacterized protein</fullName>
    </submittedName>
</protein>
<gene>
    <name evidence="2" type="ORF">ECRASSUSDP1_LOCUS16045</name>
</gene>
<reference evidence="2" key="1">
    <citation type="submission" date="2023-07" db="EMBL/GenBank/DDBJ databases">
        <authorList>
            <consortium name="AG Swart"/>
            <person name="Singh M."/>
            <person name="Singh A."/>
            <person name="Seah K."/>
            <person name="Emmerich C."/>
        </authorList>
    </citation>
    <scope>NUCLEOTIDE SEQUENCE</scope>
    <source>
        <strain evidence="2">DP1</strain>
    </source>
</reference>
<evidence type="ECO:0000313" key="2">
    <source>
        <dbReference type="EMBL" id="CAI2374688.1"/>
    </source>
</evidence>
<organism evidence="2 3">
    <name type="scientific">Euplotes crassus</name>
    <dbReference type="NCBI Taxonomy" id="5936"/>
    <lineage>
        <taxon>Eukaryota</taxon>
        <taxon>Sar</taxon>
        <taxon>Alveolata</taxon>
        <taxon>Ciliophora</taxon>
        <taxon>Intramacronucleata</taxon>
        <taxon>Spirotrichea</taxon>
        <taxon>Hypotrichia</taxon>
        <taxon>Euplotida</taxon>
        <taxon>Euplotidae</taxon>
        <taxon>Moneuplotes</taxon>
    </lineage>
</organism>
<dbReference type="EMBL" id="CAMPGE010016112">
    <property type="protein sequence ID" value="CAI2374688.1"/>
    <property type="molecule type" value="Genomic_DNA"/>
</dbReference>
<evidence type="ECO:0000313" key="3">
    <source>
        <dbReference type="Proteomes" id="UP001295684"/>
    </source>
</evidence>
<keyword evidence="3" id="KW-1185">Reference proteome</keyword>
<dbReference type="AlphaFoldDB" id="A0AAD1XL29"/>
<evidence type="ECO:0000256" key="1">
    <source>
        <dbReference type="SAM" id="MobiDB-lite"/>
    </source>
</evidence>
<dbReference type="Proteomes" id="UP001295684">
    <property type="component" value="Unassembled WGS sequence"/>
</dbReference>
<accession>A0AAD1XL29</accession>
<sequence length="277" mass="32763">MKTGTDDPYMTFYPKDKQTNPRRPKQNHRNHRKNLMQEDNPGCDPVPVHPRTIRIRNKTTEYTNRQIARDPKEIHHQSQMLNSRQDHQAIKYYNTERKELSNLSKILKKPRASYNDFKIFEDQELKAPPVKIRSQLKRLMKFKLKEQKKSRETNNLGINEPIINRSNTTALVVLSNRSMIKYPRISKRGSKESFQIYRNISDNKLSFKKMHKRSASHSGNLTLLDPRAKSFSLSKRNHNPKGIVNISSFYHRGPEKQFKMRLLAQKLNTWIRVKNNS</sequence>
<name>A0AAD1XL29_EUPCR</name>
<feature type="region of interest" description="Disordered" evidence="1">
    <location>
        <begin position="1"/>
        <end position="49"/>
    </location>
</feature>
<proteinExistence type="predicted"/>